<dbReference type="Pfam" id="PF00532">
    <property type="entry name" value="Peripla_BP_1"/>
    <property type="match status" value="1"/>
</dbReference>
<dbReference type="Gene3D" id="3.40.50.2300">
    <property type="match status" value="2"/>
</dbReference>
<dbReference type="InterPro" id="IPR010982">
    <property type="entry name" value="Lambda_DNA-bd_dom_sf"/>
</dbReference>
<dbReference type="HOGENOM" id="CLU_037628_6_1_11"/>
<keyword evidence="2" id="KW-0238">DNA-binding</keyword>
<dbReference type="Proteomes" id="UP000030625">
    <property type="component" value="Chromosome"/>
</dbReference>
<dbReference type="SMART" id="SM00354">
    <property type="entry name" value="HTH_LACI"/>
    <property type="match status" value="1"/>
</dbReference>
<name>A0A0A7I514_9BIFI</name>
<sequence length="330" mass="35553">MSITQIAKEAGVSVSTVSRYLRGTLNVTPAVAEKINHAASKSDYSTRSNTSRQDDAVALIIPSLQNPFYSELAQSISQTGISAGYQVDIKVSQGNPKIEEGLVRHITESQYYGNLLYAGLNSTNPALSQSQASGIHIVLLDEHLNGSSLDMMDSVTVDNYSGAYQAVHYLLTLGHRHIAYLSGPQSLSTSKERFRGYSAALAAMDIPTNENIVFSGPYSEEFGSSIFPYLIESEPRPSAIFCGSDIAAAGLMAAAEQYGLKIPDDLSVVGCDGIHVSQWLKPSLTTLQQPIDEIALSAFNLIASSGECRHVQLPLNLVIRNSTARIARRP</sequence>
<dbReference type="Gene3D" id="1.10.260.40">
    <property type="entry name" value="lambda repressor-like DNA-binding domains"/>
    <property type="match status" value="1"/>
</dbReference>
<dbReference type="PANTHER" id="PTHR30146">
    <property type="entry name" value="LACI-RELATED TRANSCRIPTIONAL REPRESSOR"/>
    <property type="match status" value="1"/>
</dbReference>
<evidence type="ECO:0000259" key="5">
    <source>
        <dbReference type="PROSITE" id="PS50943"/>
    </source>
</evidence>
<evidence type="ECO:0000256" key="3">
    <source>
        <dbReference type="ARBA" id="ARBA00023163"/>
    </source>
</evidence>
<dbReference type="InterPro" id="IPR028082">
    <property type="entry name" value="Peripla_BP_I"/>
</dbReference>
<protein>
    <submittedName>
        <fullName evidence="6">PurR family transcriptional regulator</fullName>
    </submittedName>
</protein>
<dbReference type="InterPro" id="IPR001761">
    <property type="entry name" value="Peripla_BP/Lac1_sug-bd_dom"/>
</dbReference>
<dbReference type="InterPro" id="IPR001387">
    <property type="entry name" value="Cro/C1-type_HTH"/>
</dbReference>
<evidence type="ECO:0000256" key="1">
    <source>
        <dbReference type="ARBA" id="ARBA00023015"/>
    </source>
</evidence>
<dbReference type="KEGG" id="bka:AH68_08530"/>
<evidence type="ECO:0000313" key="7">
    <source>
        <dbReference type="Proteomes" id="UP000030625"/>
    </source>
</evidence>
<evidence type="ECO:0000256" key="2">
    <source>
        <dbReference type="ARBA" id="ARBA00023125"/>
    </source>
</evidence>
<dbReference type="SUPFAM" id="SSF47413">
    <property type="entry name" value="lambda repressor-like DNA-binding domains"/>
    <property type="match status" value="1"/>
</dbReference>
<proteinExistence type="predicted"/>
<dbReference type="AlphaFoldDB" id="A0A0A7I514"/>
<dbReference type="PROSITE" id="PS50932">
    <property type="entry name" value="HTH_LACI_2"/>
    <property type="match status" value="1"/>
</dbReference>
<feature type="domain" description="HTH cro/C1-type" evidence="5">
    <location>
        <begin position="1"/>
        <end position="35"/>
    </location>
</feature>
<dbReference type="OrthoDB" id="3227375at2"/>
<dbReference type="CDD" id="cd06267">
    <property type="entry name" value="PBP1_LacI_sugar_binding-like"/>
    <property type="match status" value="1"/>
</dbReference>
<dbReference type="GO" id="GO:0003700">
    <property type="term" value="F:DNA-binding transcription factor activity"/>
    <property type="evidence" value="ECO:0007669"/>
    <property type="project" value="TreeGrafter"/>
</dbReference>
<dbReference type="CDD" id="cd01392">
    <property type="entry name" value="HTH_LacI"/>
    <property type="match status" value="1"/>
</dbReference>
<gene>
    <name evidence="6" type="ORF">AH68_08530</name>
</gene>
<dbReference type="InterPro" id="IPR000843">
    <property type="entry name" value="HTH_LacI"/>
</dbReference>
<dbReference type="PROSITE" id="PS50943">
    <property type="entry name" value="HTH_CROC1"/>
    <property type="match status" value="1"/>
</dbReference>
<dbReference type="RefSeq" id="WP_039199184.1">
    <property type="nucleotide sequence ID" value="NZ_CP007456.1"/>
</dbReference>
<dbReference type="STRING" id="1447716.AH68_08530"/>
<evidence type="ECO:0000259" key="4">
    <source>
        <dbReference type="PROSITE" id="PS50932"/>
    </source>
</evidence>
<organism evidence="6 7">
    <name type="scientific">Bifidobacterium catenulatum PV20-2</name>
    <dbReference type="NCBI Taxonomy" id="1447716"/>
    <lineage>
        <taxon>Bacteria</taxon>
        <taxon>Bacillati</taxon>
        <taxon>Actinomycetota</taxon>
        <taxon>Actinomycetes</taxon>
        <taxon>Bifidobacteriales</taxon>
        <taxon>Bifidobacteriaceae</taxon>
        <taxon>Bifidobacterium</taxon>
    </lineage>
</organism>
<dbReference type="SUPFAM" id="SSF53822">
    <property type="entry name" value="Periplasmic binding protein-like I"/>
    <property type="match status" value="1"/>
</dbReference>
<feature type="domain" description="HTH lacI-type" evidence="4">
    <location>
        <begin position="1"/>
        <end position="44"/>
    </location>
</feature>
<keyword evidence="1" id="KW-0805">Transcription regulation</keyword>
<evidence type="ECO:0000313" key="6">
    <source>
        <dbReference type="EMBL" id="AIZ15081.1"/>
    </source>
</evidence>
<accession>A0A0A7I514</accession>
<dbReference type="EMBL" id="CP007456">
    <property type="protein sequence ID" value="AIZ15081.1"/>
    <property type="molecule type" value="Genomic_DNA"/>
</dbReference>
<reference evidence="6 7" key="1">
    <citation type="journal article" date="2015" name="Genome Announc.">
        <title>Complete and Assembled Genome Sequence of Bifidobacterium kashiwanohense PV20-2, Isolated from the Feces of an Anemic Kenyan Infant.</title>
        <authorList>
            <person name="Vazquez-Gutierrez P."/>
            <person name="Lacroix C."/>
            <person name="Chassard C."/>
            <person name="Klumpp J."/>
            <person name="Jans C."/>
            <person name="Stevens M.J."/>
        </authorList>
    </citation>
    <scope>NUCLEOTIDE SEQUENCE [LARGE SCALE GENOMIC DNA]</scope>
    <source>
        <strain evidence="6 7">PV20-2</strain>
    </source>
</reference>
<dbReference type="GO" id="GO:0000976">
    <property type="term" value="F:transcription cis-regulatory region binding"/>
    <property type="evidence" value="ECO:0007669"/>
    <property type="project" value="TreeGrafter"/>
</dbReference>
<keyword evidence="3" id="KW-0804">Transcription</keyword>
<dbReference type="Pfam" id="PF00356">
    <property type="entry name" value="LacI"/>
    <property type="match status" value="1"/>
</dbReference>
<dbReference type="PANTHER" id="PTHR30146:SF109">
    <property type="entry name" value="HTH-TYPE TRANSCRIPTIONAL REGULATOR GALS"/>
    <property type="match status" value="1"/>
</dbReference>